<keyword evidence="9" id="KW-1185">Reference proteome</keyword>
<evidence type="ECO:0000256" key="6">
    <source>
        <dbReference type="ARBA" id="ARBA00031403"/>
    </source>
</evidence>
<dbReference type="EMBL" id="MU005765">
    <property type="protein sequence ID" value="KAF2713159.1"/>
    <property type="molecule type" value="Genomic_DNA"/>
</dbReference>
<organism evidence="8 9">
    <name type="scientific">Pleomassaria siparia CBS 279.74</name>
    <dbReference type="NCBI Taxonomy" id="1314801"/>
    <lineage>
        <taxon>Eukaryota</taxon>
        <taxon>Fungi</taxon>
        <taxon>Dikarya</taxon>
        <taxon>Ascomycota</taxon>
        <taxon>Pezizomycotina</taxon>
        <taxon>Dothideomycetes</taxon>
        <taxon>Pleosporomycetidae</taxon>
        <taxon>Pleosporales</taxon>
        <taxon>Pleomassariaceae</taxon>
        <taxon>Pleomassaria</taxon>
    </lineage>
</organism>
<comment type="pathway">
    <text evidence="1">Amine and polyamine biosynthesis; creatine biosynthesis; creatine from L-arginine and glycine: step 1/2.</text>
</comment>
<dbReference type="OrthoDB" id="10264242at2759"/>
<dbReference type="Proteomes" id="UP000799428">
    <property type="component" value="Unassembled WGS sequence"/>
</dbReference>
<evidence type="ECO:0000256" key="5">
    <source>
        <dbReference type="ARBA" id="ARBA00022679"/>
    </source>
</evidence>
<evidence type="ECO:0000313" key="9">
    <source>
        <dbReference type="Proteomes" id="UP000799428"/>
    </source>
</evidence>
<evidence type="ECO:0000256" key="7">
    <source>
        <dbReference type="ARBA" id="ARBA00033346"/>
    </source>
</evidence>
<evidence type="ECO:0000256" key="2">
    <source>
        <dbReference type="ARBA" id="ARBA00006943"/>
    </source>
</evidence>
<dbReference type="PANTHER" id="PTHR10488">
    <property type="entry name" value="GLYCINE AMIDINOTRANSFERASE, MITOCHONDRIAL"/>
    <property type="match status" value="1"/>
</dbReference>
<gene>
    <name evidence="8" type="ORF">K504DRAFT_472613</name>
</gene>
<evidence type="ECO:0000256" key="3">
    <source>
        <dbReference type="ARBA" id="ARBA00012351"/>
    </source>
</evidence>
<name>A0A6G1KJZ4_9PLEO</name>
<protein>
    <recommendedName>
        <fullName evidence="4">Glycine amidinotransferase, mitochondrial</fullName>
        <ecNumber evidence="3">2.1.4.1</ecNumber>
    </recommendedName>
    <alternativeName>
        <fullName evidence="6">L-arginine:glycine amidinotransferase</fullName>
    </alternativeName>
    <alternativeName>
        <fullName evidence="7">Transamidinase</fullName>
    </alternativeName>
</protein>
<dbReference type="SUPFAM" id="SSF55909">
    <property type="entry name" value="Pentein"/>
    <property type="match status" value="1"/>
</dbReference>
<comment type="similarity">
    <text evidence="2">Belongs to the amidinotransferase family.</text>
</comment>
<dbReference type="GO" id="GO:0006601">
    <property type="term" value="P:creatine biosynthetic process"/>
    <property type="evidence" value="ECO:0007669"/>
    <property type="project" value="UniProtKB-UniPathway"/>
</dbReference>
<dbReference type="GO" id="GO:0005758">
    <property type="term" value="C:mitochondrial intermembrane space"/>
    <property type="evidence" value="ECO:0007669"/>
    <property type="project" value="TreeGrafter"/>
</dbReference>
<dbReference type="PANTHER" id="PTHR10488:SF1">
    <property type="entry name" value="GLYCINE AMIDINOTRANSFERASE, MITOCHONDRIAL"/>
    <property type="match status" value="1"/>
</dbReference>
<dbReference type="InterPro" id="IPR033195">
    <property type="entry name" value="AmidinoTrfase"/>
</dbReference>
<dbReference type="Gene3D" id="3.75.10.10">
    <property type="entry name" value="L-arginine/glycine Amidinotransferase, Chain A"/>
    <property type="match status" value="1"/>
</dbReference>
<evidence type="ECO:0000256" key="4">
    <source>
        <dbReference type="ARBA" id="ARBA00016069"/>
    </source>
</evidence>
<dbReference type="UniPathway" id="UPA00104">
    <property type="reaction ID" value="UER00579"/>
</dbReference>
<sequence length="312" mass="35333">MFKSSPLLMRRACVRDRSYVSLHVQRFRFRPKSPFPEKLLEGSDAELNFLADALEKEGYQVGGYTAAMPRDSLMTVGNTIIEAPFSWGSRKREVDLAYSGVLKELEKEGSITIVRAPKIFGVDTIYDDIGPVQEGVQKSGKNGNHVWAINNSRVVIGQYSNVTTHKGVEYLRACVPDGYTVEILEVNDPHAMHIDATILPLKQGLLVYNPLRTSEIALRRHSVLREWDLRPYPFVPRKRETPPLFTTWEWLCMNALSISEKKVLIEEKDIQLAEWVRQFGIKAIPLPLQHVHSIGGSFHCATVDLIRHGVIS</sequence>
<evidence type="ECO:0000313" key="8">
    <source>
        <dbReference type="EMBL" id="KAF2713159.1"/>
    </source>
</evidence>
<dbReference type="EC" id="2.1.4.1" evidence="3"/>
<proteinExistence type="inferred from homology"/>
<reference evidence="8" key="1">
    <citation type="journal article" date="2020" name="Stud. Mycol.">
        <title>101 Dothideomycetes genomes: a test case for predicting lifestyles and emergence of pathogens.</title>
        <authorList>
            <person name="Haridas S."/>
            <person name="Albert R."/>
            <person name="Binder M."/>
            <person name="Bloem J."/>
            <person name="Labutti K."/>
            <person name="Salamov A."/>
            <person name="Andreopoulos B."/>
            <person name="Baker S."/>
            <person name="Barry K."/>
            <person name="Bills G."/>
            <person name="Bluhm B."/>
            <person name="Cannon C."/>
            <person name="Castanera R."/>
            <person name="Culley D."/>
            <person name="Daum C."/>
            <person name="Ezra D."/>
            <person name="Gonzalez J."/>
            <person name="Henrissat B."/>
            <person name="Kuo A."/>
            <person name="Liang C."/>
            <person name="Lipzen A."/>
            <person name="Lutzoni F."/>
            <person name="Magnuson J."/>
            <person name="Mondo S."/>
            <person name="Nolan M."/>
            <person name="Ohm R."/>
            <person name="Pangilinan J."/>
            <person name="Park H.-J."/>
            <person name="Ramirez L."/>
            <person name="Alfaro M."/>
            <person name="Sun H."/>
            <person name="Tritt A."/>
            <person name="Yoshinaga Y."/>
            <person name="Zwiers L.-H."/>
            <person name="Turgeon B."/>
            <person name="Goodwin S."/>
            <person name="Spatafora J."/>
            <person name="Crous P."/>
            <person name="Grigoriev I."/>
        </authorList>
    </citation>
    <scope>NUCLEOTIDE SEQUENCE</scope>
    <source>
        <strain evidence="8">CBS 279.74</strain>
    </source>
</reference>
<evidence type="ECO:0000256" key="1">
    <source>
        <dbReference type="ARBA" id="ARBA00004858"/>
    </source>
</evidence>
<dbReference type="GO" id="GO:0015068">
    <property type="term" value="F:glycine amidinotransferase activity"/>
    <property type="evidence" value="ECO:0007669"/>
    <property type="project" value="UniProtKB-EC"/>
</dbReference>
<keyword evidence="5" id="KW-0808">Transferase</keyword>
<accession>A0A6G1KJZ4</accession>
<dbReference type="AlphaFoldDB" id="A0A6G1KJZ4"/>